<dbReference type="RefSeq" id="WP_326928482.1">
    <property type="nucleotide sequence ID" value="NZ_CP123443.1"/>
</dbReference>
<organism evidence="2 3">
    <name type="scientific">Candidatus Haliotispira prima</name>
    <dbReference type="NCBI Taxonomy" id="3034016"/>
    <lineage>
        <taxon>Bacteria</taxon>
        <taxon>Pseudomonadati</taxon>
        <taxon>Spirochaetota</taxon>
        <taxon>Spirochaetia</taxon>
        <taxon>Spirochaetales</taxon>
        <taxon>Spirochaetaceae</taxon>
        <taxon>Candidatus Haliotispira</taxon>
    </lineage>
</organism>
<proteinExistence type="predicted"/>
<sequence length="59" mass="6926">MAEDKQDKDYREFQKNQNHSQTIINDRLVEQIWAKADKANTKPAETGTRLEQDPKLNPK</sequence>
<protein>
    <submittedName>
        <fullName evidence="2">Uncharacterized protein</fullName>
    </submittedName>
</protein>
<dbReference type="Proteomes" id="UP001228690">
    <property type="component" value="Chromosome"/>
</dbReference>
<evidence type="ECO:0000256" key="1">
    <source>
        <dbReference type="SAM" id="MobiDB-lite"/>
    </source>
</evidence>
<evidence type="ECO:0000313" key="2">
    <source>
        <dbReference type="EMBL" id="WGK70273.1"/>
    </source>
</evidence>
<keyword evidence="3" id="KW-1185">Reference proteome</keyword>
<evidence type="ECO:0000313" key="3">
    <source>
        <dbReference type="Proteomes" id="UP001228690"/>
    </source>
</evidence>
<feature type="compositionally biased region" description="Basic and acidic residues" evidence="1">
    <location>
        <begin position="48"/>
        <end position="59"/>
    </location>
</feature>
<reference evidence="2 3" key="1">
    <citation type="submission" date="2023-04" db="EMBL/GenBank/DDBJ databases">
        <title>Spirochaete genome identified in red abalone sample constitutes a novel genus.</title>
        <authorList>
            <person name="Sharma S.P."/>
            <person name="Purcell C.M."/>
            <person name="Hyde J.R."/>
            <person name="Severin A.J."/>
        </authorList>
    </citation>
    <scope>NUCLEOTIDE SEQUENCE [LARGE SCALE GENOMIC DNA]</scope>
    <source>
        <strain evidence="2 3">SP-2023</strain>
    </source>
</reference>
<feature type="region of interest" description="Disordered" evidence="1">
    <location>
        <begin position="35"/>
        <end position="59"/>
    </location>
</feature>
<name>A0ABY8MM56_9SPIO</name>
<gene>
    <name evidence="2" type="ORF">P0082_05280</name>
</gene>
<dbReference type="EMBL" id="CP123443">
    <property type="protein sequence ID" value="WGK70273.1"/>
    <property type="molecule type" value="Genomic_DNA"/>
</dbReference>
<feature type="compositionally biased region" description="Basic and acidic residues" evidence="1">
    <location>
        <begin position="1"/>
        <end position="14"/>
    </location>
</feature>
<feature type="region of interest" description="Disordered" evidence="1">
    <location>
        <begin position="1"/>
        <end position="22"/>
    </location>
</feature>
<accession>A0ABY8MM56</accession>